<dbReference type="Pfam" id="PF05378">
    <property type="entry name" value="Hydant_A_N"/>
    <property type="match status" value="1"/>
</dbReference>
<dbReference type="GO" id="GO:0005829">
    <property type="term" value="C:cytosol"/>
    <property type="evidence" value="ECO:0007669"/>
    <property type="project" value="TreeGrafter"/>
</dbReference>
<dbReference type="InterPro" id="IPR002821">
    <property type="entry name" value="Hydantoinase_A"/>
</dbReference>
<dbReference type="InterPro" id="IPR008040">
    <property type="entry name" value="Hydant_A_N"/>
</dbReference>
<evidence type="ECO:0000259" key="2">
    <source>
        <dbReference type="Pfam" id="PF05378"/>
    </source>
</evidence>
<dbReference type="GO" id="GO:0006749">
    <property type="term" value="P:glutathione metabolic process"/>
    <property type="evidence" value="ECO:0007669"/>
    <property type="project" value="TreeGrafter"/>
</dbReference>
<proteinExistence type="predicted"/>
<evidence type="ECO:0000313" key="5">
    <source>
        <dbReference type="Proteomes" id="UP000219465"/>
    </source>
</evidence>
<evidence type="ECO:0000259" key="3">
    <source>
        <dbReference type="Pfam" id="PF19278"/>
    </source>
</evidence>
<gene>
    <name evidence="4" type="ORF">SAMN05877838_3876</name>
</gene>
<evidence type="ECO:0000259" key="1">
    <source>
        <dbReference type="Pfam" id="PF01968"/>
    </source>
</evidence>
<feature type="domain" description="Acetophenone carboxylase-like C-terminal" evidence="3">
    <location>
        <begin position="526"/>
        <end position="674"/>
    </location>
</feature>
<dbReference type="InterPro" id="IPR043129">
    <property type="entry name" value="ATPase_NBD"/>
</dbReference>
<feature type="domain" description="Hydantoinase A/oxoprolinase" evidence="1">
    <location>
        <begin position="201"/>
        <end position="490"/>
    </location>
</feature>
<dbReference type="InterPro" id="IPR045079">
    <property type="entry name" value="Oxoprolinase-like"/>
</dbReference>
<evidence type="ECO:0000313" key="4">
    <source>
        <dbReference type="EMBL" id="SOE18929.1"/>
    </source>
</evidence>
<dbReference type="InterPro" id="IPR049517">
    <property type="entry name" value="ACX-like_C"/>
</dbReference>
<accession>A0A286IHU9</accession>
<dbReference type="AlphaFoldDB" id="A0A286IHU9"/>
<dbReference type="EMBL" id="OCPC01000007">
    <property type="protein sequence ID" value="SOE18929.1"/>
    <property type="molecule type" value="Genomic_DNA"/>
</dbReference>
<sequence>MTRPAYVIGVDVGGTFTDVFILDEASGQVSTAKVPSTRGDQSKGFVEGIASRVENFADISTVVHGTTVGTNALLERKGARTGIITTDGFRDVLEMRRRDRPTTWGLKGAFTPVVERPDRVEVSERVLADGTVAEPVDVAEVKAQAEALAKSGCEAVCVFFINGYANNDNEKRAVEAVRSVWPNAYVTAATEILPEIREFERLSTATLNAYLQPVVSSYLDKLEKGLEARGFGGDILIVQSNGGVMSIDMAKSYPVRTALSGPAAGVIAATAIAKAAGFDNIITCDMGGTSFDVSLVADNEAALAAQTAIDFGMVVRTPMIEITTIGAGGGSIASLDASGLLQVGPESAGSDPGPACYGLGNERPTVTDANVVLGRINPDRPIGGKLARLDIDASRQAIDTHLAKPLGLSIEQAAEAILKLANAKMAGAIRLVSIEKGHDPAKFSAMPFGGGGALHTGALIKEVGLASALVPRFPGVTSALGCVVADMRHDRVQTVNRLLDQVDAAELGAEMIRVGDETEALLENAGVAFARVDRVAELDMLYLGQTHTVNVAIGFPETGLTTQDIRDAFETAYRESYGRLLEGIPMRIMNYRIAVIGRRPKLDMAVFAPVDGKPAEDCRMGTRRVFAEGEWHEAAVYERLQLAVGANIVGPALLEQADTTIFVDPGLDAVVDGFGNLVITPGA</sequence>
<organism evidence="4 5">
    <name type="scientific">Hoeflea halophila</name>
    <dbReference type="NCBI Taxonomy" id="714899"/>
    <lineage>
        <taxon>Bacteria</taxon>
        <taxon>Pseudomonadati</taxon>
        <taxon>Pseudomonadota</taxon>
        <taxon>Alphaproteobacteria</taxon>
        <taxon>Hyphomicrobiales</taxon>
        <taxon>Rhizobiaceae</taxon>
        <taxon>Hoeflea</taxon>
    </lineage>
</organism>
<name>A0A286IHU9_9HYPH</name>
<dbReference type="SUPFAM" id="SSF53067">
    <property type="entry name" value="Actin-like ATPase domain"/>
    <property type="match status" value="1"/>
</dbReference>
<dbReference type="PANTHER" id="PTHR11365:SF23">
    <property type="entry name" value="HYPOTHETICAL 5-OXOPROLINASE (EUROFUNG)-RELATED"/>
    <property type="match status" value="1"/>
</dbReference>
<dbReference type="Gene3D" id="3.30.420.40">
    <property type="match status" value="1"/>
</dbReference>
<dbReference type="Proteomes" id="UP000219465">
    <property type="component" value="Unassembled WGS sequence"/>
</dbReference>
<dbReference type="GO" id="GO:0017168">
    <property type="term" value="F:5-oxoprolinase (ATP-hydrolyzing) activity"/>
    <property type="evidence" value="ECO:0007669"/>
    <property type="project" value="TreeGrafter"/>
</dbReference>
<dbReference type="RefSeq" id="WP_097109406.1">
    <property type="nucleotide sequence ID" value="NZ_OCPC01000007.1"/>
</dbReference>
<protein>
    <submittedName>
        <fullName evidence="4">N-methylhydantoinase A</fullName>
    </submittedName>
</protein>
<dbReference type="Pfam" id="PF01968">
    <property type="entry name" value="Hydantoinase_A"/>
    <property type="match status" value="1"/>
</dbReference>
<dbReference type="PANTHER" id="PTHR11365">
    <property type="entry name" value="5-OXOPROLINASE RELATED"/>
    <property type="match status" value="1"/>
</dbReference>
<feature type="domain" description="Hydantoinase/oxoprolinase N-terminal" evidence="2">
    <location>
        <begin position="8"/>
        <end position="179"/>
    </location>
</feature>
<dbReference type="OrthoDB" id="9759608at2"/>
<dbReference type="Pfam" id="PF19278">
    <property type="entry name" value="Hydant_A_C"/>
    <property type="match status" value="1"/>
</dbReference>
<reference evidence="5" key="1">
    <citation type="submission" date="2017-08" db="EMBL/GenBank/DDBJ databases">
        <authorList>
            <person name="Varghese N."/>
            <person name="Submissions S."/>
        </authorList>
    </citation>
    <scope>NUCLEOTIDE SEQUENCE [LARGE SCALE GENOMIC DNA]</scope>
    <source>
        <strain evidence="5">KCTC 23107</strain>
    </source>
</reference>
<keyword evidence="5" id="KW-1185">Reference proteome</keyword>